<organism evidence="2 3">
    <name type="scientific">Pyrocoelia pectoralis</name>
    <dbReference type="NCBI Taxonomy" id="417401"/>
    <lineage>
        <taxon>Eukaryota</taxon>
        <taxon>Metazoa</taxon>
        <taxon>Ecdysozoa</taxon>
        <taxon>Arthropoda</taxon>
        <taxon>Hexapoda</taxon>
        <taxon>Insecta</taxon>
        <taxon>Pterygota</taxon>
        <taxon>Neoptera</taxon>
        <taxon>Endopterygota</taxon>
        <taxon>Coleoptera</taxon>
        <taxon>Polyphaga</taxon>
        <taxon>Elateriformia</taxon>
        <taxon>Elateroidea</taxon>
        <taxon>Lampyridae</taxon>
        <taxon>Lampyrinae</taxon>
        <taxon>Pyrocoelia</taxon>
    </lineage>
</organism>
<dbReference type="InterPro" id="IPR036047">
    <property type="entry name" value="F-box-like_dom_sf"/>
</dbReference>
<dbReference type="PROSITE" id="PS50181">
    <property type="entry name" value="FBOX"/>
    <property type="match status" value="1"/>
</dbReference>
<proteinExistence type="predicted"/>
<keyword evidence="3" id="KW-1185">Reference proteome</keyword>
<dbReference type="EMBL" id="JAVRBK010000009">
    <property type="protein sequence ID" value="KAK5639460.1"/>
    <property type="molecule type" value="Genomic_DNA"/>
</dbReference>
<dbReference type="Proteomes" id="UP001329430">
    <property type="component" value="Chromosome 9"/>
</dbReference>
<protein>
    <recommendedName>
        <fullName evidence="1">F-box domain-containing protein</fullName>
    </recommendedName>
</protein>
<dbReference type="SUPFAM" id="SSF81383">
    <property type="entry name" value="F-box domain"/>
    <property type="match status" value="1"/>
</dbReference>
<dbReference type="Pfam" id="PF12937">
    <property type="entry name" value="F-box-like"/>
    <property type="match status" value="1"/>
</dbReference>
<name>A0AAN7UXX3_9COLE</name>
<evidence type="ECO:0000259" key="1">
    <source>
        <dbReference type="PROSITE" id="PS50181"/>
    </source>
</evidence>
<feature type="domain" description="F-box" evidence="1">
    <location>
        <begin position="24"/>
        <end position="70"/>
    </location>
</feature>
<accession>A0AAN7UXX3</accession>
<dbReference type="InterPro" id="IPR001810">
    <property type="entry name" value="F-box_dom"/>
</dbReference>
<dbReference type="AlphaFoldDB" id="A0AAN7UXX3"/>
<reference evidence="2 3" key="1">
    <citation type="journal article" date="2024" name="Insects">
        <title>An Improved Chromosome-Level Genome Assembly of the Firefly Pyrocoelia pectoralis.</title>
        <authorList>
            <person name="Fu X."/>
            <person name="Meyer-Rochow V.B."/>
            <person name="Ballantyne L."/>
            <person name="Zhu X."/>
        </authorList>
    </citation>
    <scope>NUCLEOTIDE SEQUENCE [LARGE SCALE GENOMIC DNA]</scope>
    <source>
        <strain evidence="2">XCY_ONT2</strain>
    </source>
</reference>
<comment type="caution">
    <text evidence="2">The sequence shown here is derived from an EMBL/GenBank/DDBJ whole genome shotgun (WGS) entry which is preliminary data.</text>
</comment>
<evidence type="ECO:0000313" key="2">
    <source>
        <dbReference type="EMBL" id="KAK5639460.1"/>
    </source>
</evidence>
<evidence type="ECO:0000313" key="3">
    <source>
        <dbReference type="Proteomes" id="UP001329430"/>
    </source>
</evidence>
<gene>
    <name evidence="2" type="ORF">RI129_011952</name>
</gene>
<sequence length="163" mass="18674">MSSKADYFSFNLVIKMFTLLGFSFPVLLLLPVEMLAEVFRNLDSESLVNVMLSSTYFMKICKGDPVLRRRVRAQLLLQKHTLKQTIMNPNYGLTIFREGSPKMFGKNVVKTIQRRKLSVQIPNYADSRGAQSFSVESRKFGGGKVRTKTSTVRVEPYKHNIRC</sequence>